<gene>
    <name evidence="2" type="ORF">TM35_000381810</name>
</gene>
<dbReference type="Proteomes" id="UP000192257">
    <property type="component" value="Unassembled WGS sequence"/>
</dbReference>
<protein>
    <submittedName>
        <fullName evidence="2">Uncharacterized protein</fullName>
    </submittedName>
</protein>
<evidence type="ECO:0000256" key="1">
    <source>
        <dbReference type="SAM" id="Phobius"/>
    </source>
</evidence>
<accession>A0A1X0NK98</accession>
<organism evidence="2 3">
    <name type="scientific">Trypanosoma theileri</name>
    <dbReference type="NCBI Taxonomy" id="67003"/>
    <lineage>
        <taxon>Eukaryota</taxon>
        <taxon>Discoba</taxon>
        <taxon>Euglenozoa</taxon>
        <taxon>Kinetoplastea</taxon>
        <taxon>Metakinetoplastina</taxon>
        <taxon>Trypanosomatida</taxon>
        <taxon>Trypanosomatidae</taxon>
        <taxon>Trypanosoma</taxon>
    </lineage>
</organism>
<evidence type="ECO:0000313" key="3">
    <source>
        <dbReference type="Proteomes" id="UP000192257"/>
    </source>
</evidence>
<reference evidence="2 3" key="1">
    <citation type="submission" date="2017-03" db="EMBL/GenBank/DDBJ databases">
        <title>An alternative strategy for trypanosome survival in the mammalian bloodstream revealed through genome and transcriptome analysis of the ubiquitous bovine parasite Trypanosoma (Megatrypanum) theileri.</title>
        <authorList>
            <person name="Kelly S."/>
            <person name="Ivens A."/>
            <person name="Mott A."/>
            <person name="O'Neill E."/>
            <person name="Emms D."/>
            <person name="Macleod O."/>
            <person name="Voorheis P."/>
            <person name="Matthews J."/>
            <person name="Matthews K."/>
            <person name="Carrington M."/>
        </authorList>
    </citation>
    <scope>NUCLEOTIDE SEQUENCE [LARGE SCALE GENOMIC DNA]</scope>
    <source>
        <strain evidence="2">Edinburgh</strain>
    </source>
</reference>
<dbReference type="EMBL" id="NBCO01000038">
    <property type="protein sequence ID" value="ORC85106.1"/>
    <property type="molecule type" value="Genomic_DNA"/>
</dbReference>
<evidence type="ECO:0000313" key="2">
    <source>
        <dbReference type="EMBL" id="ORC85106.1"/>
    </source>
</evidence>
<keyword evidence="1" id="KW-1133">Transmembrane helix</keyword>
<keyword evidence="1" id="KW-0812">Transmembrane</keyword>
<keyword evidence="1" id="KW-0472">Membrane</keyword>
<dbReference type="GeneID" id="39989375"/>
<sequence length="127" mass="14607">MTQLWPAEVSAAFCEWVWLWLCESFGVLVFLPSPFWVWAPTSISQTKKGILKYLLRRGGVQISFTPIGFPSGEKPYLPLGWQWFLLHRCAVFLPRRLAKQSAIIRFAQCPRCVPQGSCLIQFLSNME</sequence>
<dbReference type="RefSeq" id="XP_028879172.1">
    <property type="nucleotide sequence ID" value="XM_029029595.1"/>
</dbReference>
<name>A0A1X0NK98_9TRYP</name>
<proteinExistence type="predicted"/>
<comment type="caution">
    <text evidence="2">The sequence shown here is derived from an EMBL/GenBank/DDBJ whole genome shotgun (WGS) entry which is preliminary data.</text>
</comment>
<keyword evidence="3" id="KW-1185">Reference proteome</keyword>
<feature type="transmembrane region" description="Helical" evidence="1">
    <location>
        <begin position="16"/>
        <end position="38"/>
    </location>
</feature>
<dbReference type="VEuPathDB" id="TriTrypDB:TM35_000381810"/>
<dbReference type="AlphaFoldDB" id="A0A1X0NK98"/>